<dbReference type="GO" id="GO:0003700">
    <property type="term" value="F:DNA-binding transcription factor activity"/>
    <property type="evidence" value="ECO:0007669"/>
    <property type="project" value="InterPro"/>
</dbReference>
<protein>
    <recommendedName>
        <fullName evidence="1">HTH marR-type domain-containing protein</fullName>
    </recommendedName>
</protein>
<dbReference type="AlphaFoldDB" id="A0A074JEA7"/>
<evidence type="ECO:0000313" key="2">
    <source>
        <dbReference type="EMBL" id="KEO53918.1"/>
    </source>
</evidence>
<comment type="caution">
    <text evidence="2">The sequence shown here is derived from an EMBL/GenBank/DDBJ whole genome shotgun (WGS) entry which is preliminary data.</text>
</comment>
<dbReference type="InterPro" id="IPR039422">
    <property type="entry name" value="MarR/SlyA-like"/>
</dbReference>
<feature type="domain" description="HTH marR-type" evidence="1">
    <location>
        <begin position="40"/>
        <end position="175"/>
    </location>
</feature>
<dbReference type="STRING" id="1353528.DT23_07025"/>
<dbReference type="PRINTS" id="PR00598">
    <property type="entry name" value="HTHMARR"/>
</dbReference>
<sequence length="198" mass="22173">MTNQNNFNQTSKLRKTKQLNASALSAILGHLDDKEARHLMERVDTSLIALRRILRATEMFGRDLAKAAGLTPAQFRVLQVVAENGFSTPKAIATRMSVSQATMTALLDKLERKEMLTRQRSQKDRRQTDIVITPLGRAAMEDAPDALQQIFVRRFEALEDWEQAQLIASLERVASMLDAQEIDAAPVLDWGDISGRPS</sequence>
<reference evidence="2 3" key="1">
    <citation type="journal article" date="2015" name="Antonie Van Leeuwenhoek">
        <title>Thioclava indica sp. nov., isolated from surface seawater of the Indian Ocean.</title>
        <authorList>
            <person name="Liu Y."/>
            <person name="Lai Q."/>
            <person name="Du J."/>
            <person name="Xu H."/>
            <person name="Jiang L."/>
            <person name="Shao Z."/>
        </authorList>
    </citation>
    <scope>NUCLEOTIDE SEQUENCE [LARGE SCALE GENOMIC DNA]</scope>
    <source>
        <strain evidence="2 3">DT23-4</strain>
    </source>
</reference>
<evidence type="ECO:0000259" key="1">
    <source>
        <dbReference type="PROSITE" id="PS50995"/>
    </source>
</evidence>
<dbReference type="Gene3D" id="1.10.10.10">
    <property type="entry name" value="Winged helix-like DNA-binding domain superfamily/Winged helix DNA-binding domain"/>
    <property type="match status" value="1"/>
</dbReference>
<proteinExistence type="predicted"/>
<dbReference type="Proteomes" id="UP000027471">
    <property type="component" value="Unassembled WGS sequence"/>
</dbReference>
<dbReference type="InterPro" id="IPR036390">
    <property type="entry name" value="WH_DNA-bd_sf"/>
</dbReference>
<name>A0A074JEA7_9RHOB</name>
<dbReference type="eggNOG" id="COG1846">
    <property type="taxonomic scope" value="Bacteria"/>
</dbReference>
<keyword evidence="3" id="KW-1185">Reference proteome</keyword>
<organism evidence="2 3">
    <name type="scientific">Thioclava indica</name>
    <dbReference type="NCBI Taxonomy" id="1353528"/>
    <lineage>
        <taxon>Bacteria</taxon>
        <taxon>Pseudomonadati</taxon>
        <taxon>Pseudomonadota</taxon>
        <taxon>Alphaproteobacteria</taxon>
        <taxon>Rhodobacterales</taxon>
        <taxon>Paracoccaceae</taxon>
        <taxon>Thioclava</taxon>
    </lineage>
</organism>
<dbReference type="InterPro" id="IPR000835">
    <property type="entry name" value="HTH_MarR-typ"/>
</dbReference>
<dbReference type="PANTHER" id="PTHR33164:SF89">
    <property type="entry name" value="MARR FAMILY REGULATORY PROTEIN"/>
    <property type="match status" value="1"/>
</dbReference>
<dbReference type="GO" id="GO:0006950">
    <property type="term" value="P:response to stress"/>
    <property type="evidence" value="ECO:0007669"/>
    <property type="project" value="TreeGrafter"/>
</dbReference>
<dbReference type="PANTHER" id="PTHR33164">
    <property type="entry name" value="TRANSCRIPTIONAL REGULATOR, MARR FAMILY"/>
    <property type="match status" value="1"/>
</dbReference>
<dbReference type="PROSITE" id="PS50995">
    <property type="entry name" value="HTH_MARR_2"/>
    <property type="match status" value="1"/>
</dbReference>
<gene>
    <name evidence="2" type="ORF">DT23_07025</name>
</gene>
<dbReference type="EMBL" id="AUNB01000062">
    <property type="protein sequence ID" value="KEO53918.1"/>
    <property type="molecule type" value="Genomic_DNA"/>
</dbReference>
<dbReference type="SMART" id="SM00347">
    <property type="entry name" value="HTH_MARR"/>
    <property type="match status" value="1"/>
</dbReference>
<dbReference type="InterPro" id="IPR036388">
    <property type="entry name" value="WH-like_DNA-bd_sf"/>
</dbReference>
<accession>A0A074JEA7</accession>
<dbReference type="SUPFAM" id="SSF46785">
    <property type="entry name" value="Winged helix' DNA-binding domain"/>
    <property type="match status" value="1"/>
</dbReference>
<evidence type="ECO:0000313" key="3">
    <source>
        <dbReference type="Proteomes" id="UP000027471"/>
    </source>
</evidence>
<dbReference type="Pfam" id="PF01047">
    <property type="entry name" value="MarR"/>
    <property type="match status" value="1"/>
</dbReference>